<feature type="compositionally biased region" description="Polar residues" evidence="1">
    <location>
        <begin position="296"/>
        <end position="314"/>
    </location>
</feature>
<dbReference type="AlphaFoldDB" id="A0AB34JM53"/>
<accession>A0AB34JM53</accession>
<comment type="caution">
    <text evidence="2">The sequence shown here is derived from an EMBL/GenBank/DDBJ whole genome shotgun (WGS) entry which is preliminary data.</text>
</comment>
<dbReference type="EMBL" id="JBGBPQ010000007">
    <property type="protein sequence ID" value="KAL1521724.1"/>
    <property type="molecule type" value="Genomic_DNA"/>
</dbReference>
<organism evidence="2 3">
    <name type="scientific">Prymnesium parvum</name>
    <name type="common">Toxic golden alga</name>
    <dbReference type="NCBI Taxonomy" id="97485"/>
    <lineage>
        <taxon>Eukaryota</taxon>
        <taxon>Haptista</taxon>
        <taxon>Haptophyta</taxon>
        <taxon>Prymnesiophyceae</taxon>
        <taxon>Prymnesiales</taxon>
        <taxon>Prymnesiaceae</taxon>
        <taxon>Prymnesium</taxon>
    </lineage>
</organism>
<evidence type="ECO:0000313" key="2">
    <source>
        <dbReference type="EMBL" id="KAL1521724.1"/>
    </source>
</evidence>
<proteinExistence type="predicted"/>
<feature type="region of interest" description="Disordered" evidence="1">
    <location>
        <begin position="266"/>
        <end position="314"/>
    </location>
</feature>
<reference evidence="2 3" key="1">
    <citation type="journal article" date="2024" name="Science">
        <title>Giant polyketide synthase enzymes in the biosynthesis of giant marine polyether toxins.</title>
        <authorList>
            <person name="Fallon T.R."/>
            <person name="Shende V.V."/>
            <person name="Wierzbicki I.H."/>
            <person name="Pendleton A.L."/>
            <person name="Watervoot N.F."/>
            <person name="Auber R.P."/>
            <person name="Gonzalez D.J."/>
            <person name="Wisecaver J.H."/>
            <person name="Moore B.S."/>
        </authorList>
    </citation>
    <scope>NUCLEOTIDE SEQUENCE [LARGE SCALE GENOMIC DNA]</scope>
    <source>
        <strain evidence="2 3">12B1</strain>
    </source>
</reference>
<sequence length="314" mass="34171">MLSLTVTSRGILDLVYEAARTQALADMAGAGPPATTTAQPPLTASELANALSGLAGHTASEASKESTTTHEADRLARVYSIYAFRIREGEYGNRRALYLADKHMGPASDHIYPSNEQMPCASIKAARGGATKAGDGFEASKESTTTHEADRLARVYSIYALRIREGEYGNRRALYFANKHMGPASDHIYPSNEQMPCVSIKLQAAVRREPAMASKRAKNRQPLTRRTASRGHLYSIYALRIREGEYGNRRALYLADKHMGPASDHIYPSNEQMPYASIKAARGGATKAGERAKNRQPPTRRTASRGCTPSTPSA</sequence>
<name>A0AB34JM53_PRYPA</name>
<evidence type="ECO:0000313" key="3">
    <source>
        <dbReference type="Proteomes" id="UP001515480"/>
    </source>
</evidence>
<dbReference type="Proteomes" id="UP001515480">
    <property type="component" value="Unassembled WGS sequence"/>
</dbReference>
<keyword evidence="3" id="KW-1185">Reference proteome</keyword>
<evidence type="ECO:0000256" key="1">
    <source>
        <dbReference type="SAM" id="MobiDB-lite"/>
    </source>
</evidence>
<gene>
    <name evidence="2" type="ORF">AB1Y20_021379</name>
</gene>
<protein>
    <submittedName>
        <fullName evidence="2">Uncharacterized protein</fullName>
    </submittedName>
</protein>